<protein>
    <submittedName>
        <fullName evidence="2">Neurotransmitter-gated ion-channel transmembrane domain-containing protein</fullName>
    </submittedName>
</protein>
<sequence>MVITTGFIFLSMVEVAIVCFVEHKQQIQRRKRENDRKHRRFEEYRRSKMQKKTSKSFDENPMMKHTSYGSLSTTRPILGENEYETARFQNPDTLFVEETNGGLFPNPRKQSNNNLYTRPKSPANFDQLHLLAALSLGLTEGTMDGDSDGGPKWTGDMIDSFCRKAFPCAFVLIQIVYWIYYLTENHFAKERALGGNFNNP</sequence>
<accession>A0AC34QZN6</accession>
<proteinExistence type="predicted"/>
<reference evidence="2" key="1">
    <citation type="submission" date="2022-11" db="UniProtKB">
        <authorList>
            <consortium name="WormBaseParasite"/>
        </authorList>
    </citation>
    <scope>IDENTIFICATION</scope>
</reference>
<name>A0AC34QZN6_9BILA</name>
<organism evidence="1 2">
    <name type="scientific">Panagrolaimus sp. JU765</name>
    <dbReference type="NCBI Taxonomy" id="591449"/>
    <lineage>
        <taxon>Eukaryota</taxon>
        <taxon>Metazoa</taxon>
        <taxon>Ecdysozoa</taxon>
        <taxon>Nematoda</taxon>
        <taxon>Chromadorea</taxon>
        <taxon>Rhabditida</taxon>
        <taxon>Tylenchina</taxon>
        <taxon>Panagrolaimomorpha</taxon>
        <taxon>Panagrolaimoidea</taxon>
        <taxon>Panagrolaimidae</taxon>
        <taxon>Panagrolaimus</taxon>
    </lineage>
</organism>
<dbReference type="WBParaSite" id="JU765_v2.g2156.t1">
    <property type="protein sequence ID" value="JU765_v2.g2156.t1"/>
    <property type="gene ID" value="JU765_v2.g2156"/>
</dbReference>
<dbReference type="Proteomes" id="UP000887576">
    <property type="component" value="Unplaced"/>
</dbReference>
<evidence type="ECO:0000313" key="1">
    <source>
        <dbReference type="Proteomes" id="UP000887576"/>
    </source>
</evidence>
<evidence type="ECO:0000313" key="2">
    <source>
        <dbReference type="WBParaSite" id="JU765_v2.g2156.t1"/>
    </source>
</evidence>